<dbReference type="SUPFAM" id="SSF55347">
    <property type="entry name" value="Glyceraldehyde-3-phosphate dehydrogenase-like, C-terminal domain"/>
    <property type="match status" value="1"/>
</dbReference>
<feature type="binding site" evidence="5">
    <location>
        <position position="183"/>
    </location>
    <ligand>
        <name>D-glyceraldehyde 3-phosphate</name>
        <dbReference type="ChEBI" id="CHEBI:59776"/>
    </ligand>
</feature>
<feature type="binding site" evidence="5">
    <location>
        <begin position="152"/>
        <end position="154"/>
    </location>
    <ligand>
        <name>D-glyceraldehyde 3-phosphate</name>
        <dbReference type="ChEBI" id="CHEBI:59776"/>
    </ligand>
</feature>
<dbReference type="KEGG" id="bvo:Pan97_15830"/>
<dbReference type="InterPro" id="IPR020831">
    <property type="entry name" value="GlycerAld/Erythrose_P_DH"/>
</dbReference>
<feature type="binding site" evidence="6">
    <location>
        <position position="317"/>
    </location>
    <ligand>
        <name>NAD(+)</name>
        <dbReference type="ChEBI" id="CHEBI:57540"/>
    </ligand>
</feature>
<comment type="similarity">
    <text evidence="1 8">Belongs to the glyceraldehyde-3-phosphate dehydrogenase family.</text>
</comment>
<accession>A0A518C5S2</accession>
<dbReference type="PIRSF" id="PIRSF000149">
    <property type="entry name" value="GAP_DH"/>
    <property type="match status" value="1"/>
</dbReference>
<dbReference type="SUPFAM" id="SSF51735">
    <property type="entry name" value="NAD(P)-binding Rossmann-fold domains"/>
    <property type="match status" value="1"/>
</dbReference>
<feature type="active site" description="Nucleophile" evidence="4">
    <location>
        <position position="153"/>
    </location>
</feature>
<dbReference type="EMBL" id="CP036289">
    <property type="protein sequence ID" value="QDU74573.1"/>
    <property type="molecule type" value="Genomic_DNA"/>
</dbReference>
<feature type="binding site" evidence="6">
    <location>
        <position position="35"/>
    </location>
    <ligand>
        <name>NAD(+)</name>
        <dbReference type="ChEBI" id="CHEBI:57540"/>
    </ligand>
</feature>
<proteinExistence type="inferred from homology"/>
<dbReference type="Gene3D" id="3.40.50.720">
    <property type="entry name" value="NAD(P)-binding Rossmann-like Domain"/>
    <property type="match status" value="1"/>
</dbReference>
<feature type="site" description="Activates thiol group during catalysis" evidence="7">
    <location>
        <position position="180"/>
    </location>
</feature>
<dbReference type="Pfam" id="PF02800">
    <property type="entry name" value="Gp_dh_C"/>
    <property type="match status" value="1"/>
</dbReference>
<dbReference type="Gene3D" id="3.30.360.10">
    <property type="entry name" value="Dihydrodipicolinate Reductase, domain 2"/>
    <property type="match status" value="1"/>
</dbReference>
<evidence type="ECO:0000259" key="9">
    <source>
        <dbReference type="SMART" id="SM00846"/>
    </source>
</evidence>
<gene>
    <name evidence="10" type="primary">gap</name>
    <name evidence="10" type="ORF">Pan97_15830</name>
</gene>
<dbReference type="PANTHER" id="PTHR43148">
    <property type="entry name" value="GLYCERALDEHYDE-3-PHOSPHATE DEHYDROGENASE 2"/>
    <property type="match status" value="1"/>
</dbReference>
<keyword evidence="11" id="KW-1185">Reference proteome</keyword>
<dbReference type="FunFam" id="3.40.50.720:FF:000001">
    <property type="entry name" value="Glyceraldehyde-3-phosphate dehydrogenase"/>
    <property type="match status" value="1"/>
</dbReference>
<dbReference type="OrthoDB" id="9803304at2"/>
<protein>
    <submittedName>
        <fullName evidence="10">Glyceraldehyde-3-phosphate dehydrogenase</fullName>
        <ecNumber evidence="10">1.2.1.12</ecNumber>
    </submittedName>
</protein>
<feature type="domain" description="Glyceraldehyde 3-phosphate dehydrogenase NAD(P) binding" evidence="9">
    <location>
        <begin position="2"/>
        <end position="153"/>
    </location>
</feature>
<dbReference type="InterPro" id="IPR036291">
    <property type="entry name" value="NAD(P)-bd_dom_sf"/>
</dbReference>
<feature type="binding site" evidence="6">
    <location>
        <begin position="11"/>
        <end position="12"/>
    </location>
    <ligand>
        <name>NAD(+)</name>
        <dbReference type="ChEBI" id="CHEBI:57540"/>
    </ligand>
</feature>
<evidence type="ECO:0000313" key="11">
    <source>
        <dbReference type="Proteomes" id="UP000318626"/>
    </source>
</evidence>
<dbReference type="GO" id="GO:0051287">
    <property type="term" value="F:NAD binding"/>
    <property type="evidence" value="ECO:0007669"/>
    <property type="project" value="InterPro"/>
</dbReference>
<evidence type="ECO:0000256" key="1">
    <source>
        <dbReference type="ARBA" id="ARBA00007406"/>
    </source>
</evidence>
<comment type="subunit">
    <text evidence="2">Homotetramer.</text>
</comment>
<evidence type="ECO:0000256" key="3">
    <source>
        <dbReference type="ARBA" id="ARBA00023002"/>
    </source>
</evidence>
<reference evidence="11" key="1">
    <citation type="submission" date="2019-02" db="EMBL/GenBank/DDBJ databases">
        <title>Deep-cultivation of Planctomycetes and their phenomic and genomic characterization uncovers novel biology.</title>
        <authorList>
            <person name="Wiegand S."/>
            <person name="Jogler M."/>
            <person name="Boedeker C."/>
            <person name="Pinto D."/>
            <person name="Vollmers J."/>
            <person name="Rivas-Marin E."/>
            <person name="Kohn T."/>
            <person name="Peeters S.H."/>
            <person name="Heuer A."/>
            <person name="Rast P."/>
            <person name="Oberbeckmann S."/>
            <person name="Bunk B."/>
            <person name="Jeske O."/>
            <person name="Meyerdierks A."/>
            <person name="Storesund J.E."/>
            <person name="Kallscheuer N."/>
            <person name="Luecker S."/>
            <person name="Lage O.M."/>
            <person name="Pohl T."/>
            <person name="Merkel B.J."/>
            <person name="Hornburger P."/>
            <person name="Mueller R.-W."/>
            <person name="Bruemmer F."/>
            <person name="Labrenz M."/>
            <person name="Spormann A.M."/>
            <person name="Op den Camp H."/>
            <person name="Overmann J."/>
            <person name="Amann R."/>
            <person name="Jetten M.S.M."/>
            <person name="Mascher T."/>
            <person name="Medema M.H."/>
            <person name="Devos D.P."/>
            <person name="Kaster A.-K."/>
            <person name="Ovreas L."/>
            <person name="Rohde M."/>
            <person name="Galperin M.Y."/>
            <person name="Jogler C."/>
        </authorList>
    </citation>
    <scope>NUCLEOTIDE SEQUENCE [LARGE SCALE GENOMIC DNA]</scope>
    <source>
        <strain evidence="11">Pan97</strain>
    </source>
</reference>
<feature type="binding site" evidence="5">
    <location>
        <begin position="211"/>
        <end position="212"/>
    </location>
    <ligand>
        <name>D-glyceraldehyde 3-phosphate</name>
        <dbReference type="ChEBI" id="CHEBI:59776"/>
    </ligand>
</feature>
<dbReference type="InterPro" id="IPR020829">
    <property type="entry name" value="GlycerAld_3-P_DH_cat"/>
</dbReference>
<evidence type="ECO:0000256" key="5">
    <source>
        <dbReference type="PIRSR" id="PIRSR000149-2"/>
    </source>
</evidence>
<dbReference type="PRINTS" id="PR00078">
    <property type="entry name" value="G3PDHDRGNASE"/>
</dbReference>
<dbReference type="EC" id="1.2.1.12" evidence="10"/>
<evidence type="ECO:0000256" key="7">
    <source>
        <dbReference type="PIRSR" id="PIRSR000149-4"/>
    </source>
</evidence>
<dbReference type="Pfam" id="PF00044">
    <property type="entry name" value="Gp_dh_N"/>
    <property type="match status" value="1"/>
</dbReference>
<dbReference type="GO" id="GO:0006006">
    <property type="term" value="P:glucose metabolic process"/>
    <property type="evidence" value="ECO:0007669"/>
    <property type="project" value="InterPro"/>
</dbReference>
<keyword evidence="3 10" id="KW-0560">Oxidoreductase</keyword>
<feature type="binding site" evidence="6">
    <location>
        <position position="121"/>
    </location>
    <ligand>
        <name>NAD(+)</name>
        <dbReference type="ChEBI" id="CHEBI:57540"/>
    </ligand>
</feature>
<dbReference type="GO" id="GO:0050661">
    <property type="term" value="F:NADP binding"/>
    <property type="evidence" value="ECO:0007669"/>
    <property type="project" value="InterPro"/>
</dbReference>
<dbReference type="AlphaFoldDB" id="A0A518C5S2"/>
<evidence type="ECO:0000256" key="8">
    <source>
        <dbReference type="RuleBase" id="RU000397"/>
    </source>
</evidence>
<dbReference type="NCBIfam" id="TIGR01534">
    <property type="entry name" value="GAPDH-I"/>
    <property type="match status" value="1"/>
</dbReference>
<evidence type="ECO:0000256" key="2">
    <source>
        <dbReference type="ARBA" id="ARBA00011881"/>
    </source>
</evidence>
<dbReference type="SMART" id="SM00846">
    <property type="entry name" value="Gp_dh_N"/>
    <property type="match status" value="1"/>
</dbReference>
<dbReference type="GO" id="GO:0004365">
    <property type="term" value="F:glyceraldehyde-3-phosphate dehydrogenase (NAD+) (phosphorylating) activity"/>
    <property type="evidence" value="ECO:0007669"/>
    <property type="project" value="UniProtKB-EC"/>
</dbReference>
<dbReference type="FunFam" id="3.30.360.10:FF:000002">
    <property type="entry name" value="Glyceraldehyde-3-phosphate dehydrogenase"/>
    <property type="match status" value="1"/>
</dbReference>
<keyword evidence="6" id="KW-0547">Nucleotide-binding</keyword>
<dbReference type="CDD" id="cd05214">
    <property type="entry name" value="GAPDH_I_N"/>
    <property type="match status" value="1"/>
</dbReference>
<feature type="binding site" evidence="6">
    <location>
        <position position="79"/>
    </location>
    <ligand>
        <name>NAD(+)</name>
        <dbReference type="ChEBI" id="CHEBI:57540"/>
    </ligand>
</feature>
<organism evidence="10 11">
    <name type="scientific">Bremerella volcania</name>
    <dbReference type="NCBI Taxonomy" id="2527984"/>
    <lineage>
        <taxon>Bacteria</taxon>
        <taxon>Pseudomonadati</taxon>
        <taxon>Planctomycetota</taxon>
        <taxon>Planctomycetia</taxon>
        <taxon>Pirellulales</taxon>
        <taxon>Pirellulaceae</taxon>
        <taxon>Bremerella</taxon>
    </lineage>
</organism>
<dbReference type="CDD" id="cd18126">
    <property type="entry name" value="GAPDH_I_C"/>
    <property type="match status" value="1"/>
</dbReference>
<keyword evidence="6" id="KW-0520">NAD</keyword>
<dbReference type="InterPro" id="IPR006424">
    <property type="entry name" value="Glyceraldehyde-3-P_DH_1"/>
</dbReference>
<evidence type="ECO:0000313" key="10">
    <source>
        <dbReference type="EMBL" id="QDU74573.1"/>
    </source>
</evidence>
<dbReference type="Proteomes" id="UP000318626">
    <property type="component" value="Chromosome"/>
</dbReference>
<evidence type="ECO:0000256" key="4">
    <source>
        <dbReference type="PIRSR" id="PIRSR000149-1"/>
    </source>
</evidence>
<dbReference type="InterPro" id="IPR020828">
    <property type="entry name" value="GlycerAld_3-P_DH_NAD(P)-bd"/>
</dbReference>
<dbReference type="RefSeq" id="WP_144971523.1">
    <property type="nucleotide sequence ID" value="NZ_CP036289.1"/>
</dbReference>
<feature type="binding site" evidence="5">
    <location>
        <position position="234"/>
    </location>
    <ligand>
        <name>D-glyceraldehyde 3-phosphate</name>
        <dbReference type="ChEBI" id="CHEBI:59776"/>
    </ligand>
</feature>
<evidence type="ECO:0000256" key="6">
    <source>
        <dbReference type="PIRSR" id="PIRSR000149-3"/>
    </source>
</evidence>
<sequence length="334" mass="36226">MKRVAINGLGRIGRMVLRHFMEVQPKDVEFVAANDLVPSDNLAYLIKYDSVHGRAPYPVESTPDSLRLGEHLIKVSAERDPAQLPWKELGVDVVIESTGLFTKRDLAVKHISAGARRVLISAPAKDADFTLILGVNDQGFDPAQQQVISAGSCTTNSLVPPLKVLIDNFGIERALVTTIHAYTATQALVDRAAKKKIRGRTAATSLIPTTTGSDVATALVLPELDGRIRALAVRVPIPDGALTDICVDLKQSVTEKEVNASFAKAATEEPLRGILGYTEEELVSADIIGDPRSGIVHGLSTIVVQGSMVKVQVWYDNEYGYSRRLLDIVERLSL</sequence>
<name>A0A518C5S2_9BACT</name>